<keyword evidence="2" id="KW-1185">Reference proteome</keyword>
<gene>
    <name evidence="1" type="ORF">Q3V30_22405</name>
</gene>
<dbReference type="AlphaFoldDB" id="A0AA50HQB6"/>
<dbReference type="RefSeq" id="WP_306213570.1">
    <property type="nucleotide sequence ID" value="NZ_CP132355.1"/>
</dbReference>
<keyword evidence="1" id="KW-0614">Plasmid</keyword>
<proteinExistence type="predicted"/>
<dbReference type="KEGG" id="epi:Q3V30_22405"/>
<evidence type="ECO:0000313" key="1">
    <source>
        <dbReference type="EMBL" id="WLS81217.1"/>
    </source>
</evidence>
<geneLocation type="plasmid" evidence="1 2">
    <name>unnamed2</name>
</geneLocation>
<protein>
    <submittedName>
        <fullName evidence="1">Uncharacterized protein</fullName>
    </submittedName>
</protein>
<reference evidence="1 2" key="1">
    <citation type="submission" date="2023-07" db="EMBL/GenBank/DDBJ databases">
        <title>Pathogenic bacteria of pear tree diseases.</title>
        <authorList>
            <person name="Zhang Z."/>
            <person name="He L."/>
            <person name="Huang R."/>
        </authorList>
    </citation>
    <scope>NUCLEOTIDE SEQUENCE [LARGE SCALE GENOMIC DNA]</scope>
    <source>
        <strain evidence="1 2">DE2</strain>
        <plasmid evidence="1 2">unnamed2</plasmid>
    </source>
</reference>
<accession>A0AA50HQB6</accession>
<dbReference type="EMBL" id="CP132355">
    <property type="protein sequence ID" value="WLS81217.1"/>
    <property type="molecule type" value="Genomic_DNA"/>
</dbReference>
<sequence length="94" mass="11131">MFDEEKHPVKLKDWIRQQEMELRDKVFDDGNAKYLKVLNEISVKEEAFISNSDDLLNKAVAHSETFNSLNEDDREFVEELLCDTIFHIEIIDDK</sequence>
<name>A0AA50HQB6_9GAMM</name>
<organism evidence="1 2">
    <name type="scientific">Erwinia pyri</name>
    <dbReference type="NCBI Taxonomy" id="3062598"/>
    <lineage>
        <taxon>Bacteria</taxon>
        <taxon>Pseudomonadati</taxon>
        <taxon>Pseudomonadota</taxon>
        <taxon>Gammaproteobacteria</taxon>
        <taxon>Enterobacterales</taxon>
        <taxon>Erwiniaceae</taxon>
        <taxon>Erwinia</taxon>
    </lineage>
</organism>
<evidence type="ECO:0000313" key="2">
    <source>
        <dbReference type="Proteomes" id="UP001228139"/>
    </source>
</evidence>
<dbReference type="Proteomes" id="UP001228139">
    <property type="component" value="Plasmid unnamed2"/>
</dbReference>